<evidence type="ECO:0000256" key="2">
    <source>
        <dbReference type="ARBA" id="ARBA00023125"/>
    </source>
</evidence>
<dbReference type="GO" id="GO:0003700">
    <property type="term" value="F:DNA-binding transcription factor activity"/>
    <property type="evidence" value="ECO:0007669"/>
    <property type="project" value="TreeGrafter"/>
</dbReference>
<proteinExistence type="predicted"/>
<dbReference type="SUPFAM" id="SSF53822">
    <property type="entry name" value="Periplasmic binding protein-like I"/>
    <property type="match status" value="1"/>
</dbReference>
<sequence length="333" mass="36084">MAATLKDVARKAGVSIKTVSNVIHDYPHIRPATRERVERAIEALGYTPNQTARNLRSGRTGVIALAVPDLALSYFAELAGLVIAEAERLGLSVQVEQTGGTREREIELLRAPRLRMTDGLLFSPLEMSQDDAAQLRVDYPLVLLGERIFDGPADHVTMRNTEAARAATEFLVERGRRRIALVGAHEGEVIGSAGLRLAGYREALEAQGIGWDEALVAPAGAWHRIDGLRATRDLIASGVDFDALFALNDTLAFGALRALEEAGRSVPGDVAVVGFDAVDESAFSIPALTTVDPGREWIAQQAVRRIAQRIEDPGIDVQTMFADYRVVARESTP</sequence>
<gene>
    <name evidence="5" type="ORF">H9800_03525</name>
</gene>
<organism evidence="5 6">
    <name type="scientific">Candidatus Microbacterium stercoravium</name>
    <dbReference type="NCBI Taxonomy" id="2838697"/>
    <lineage>
        <taxon>Bacteria</taxon>
        <taxon>Bacillati</taxon>
        <taxon>Actinomycetota</taxon>
        <taxon>Actinomycetes</taxon>
        <taxon>Micrococcales</taxon>
        <taxon>Microbacteriaceae</taxon>
        <taxon>Microbacterium</taxon>
    </lineage>
</organism>
<dbReference type="CDD" id="cd06267">
    <property type="entry name" value="PBP1_LacI_sugar_binding-like"/>
    <property type="match status" value="1"/>
</dbReference>
<keyword evidence="2" id="KW-0238">DNA-binding</keyword>
<dbReference type="InterPro" id="IPR046335">
    <property type="entry name" value="LacI/GalR-like_sensor"/>
</dbReference>
<dbReference type="PANTHER" id="PTHR30146:SF109">
    <property type="entry name" value="HTH-TYPE TRANSCRIPTIONAL REGULATOR GALS"/>
    <property type="match status" value="1"/>
</dbReference>
<dbReference type="Gene3D" id="3.40.50.2300">
    <property type="match status" value="2"/>
</dbReference>
<comment type="caution">
    <text evidence="5">The sequence shown here is derived from an EMBL/GenBank/DDBJ whole genome shotgun (WGS) entry which is preliminary data.</text>
</comment>
<reference evidence="5" key="1">
    <citation type="journal article" date="2021" name="PeerJ">
        <title>Extensive microbial diversity within the chicken gut microbiome revealed by metagenomics and culture.</title>
        <authorList>
            <person name="Gilroy R."/>
            <person name="Ravi A."/>
            <person name="Getino M."/>
            <person name="Pursley I."/>
            <person name="Horton D.L."/>
            <person name="Alikhan N.F."/>
            <person name="Baker D."/>
            <person name="Gharbi K."/>
            <person name="Hall N."/>
            <person name="Watson M."/>
            <person name="Adriaenssens E.M."/>
            <person name="Foster-Nyarko E."/>
            <person name="Jarju S."/>
            <person name="Secka A."/>
            <person name="Antonio M."/>
            <person name="Oren A."/>
            <person name="Chaudhuri R.R."/>
            <person name="La Ragione R."/>
            <person name="Hildebrand F."/>
            <person name="Pallen M.J."/>
        </authorList>
    </citation>
    <scope>NUCLEOTIDE SEQUENCE</scope>
    <source>
        <strain evidence="5">ChiHjej8B7-3636</strain>
    </source>
</reference>
<evidence type="ECO:0000313" key="5">
    <source>
        <dbReference type="EMBL" id="HJA03912.1"/>
    </source>
</evidence>
<dbReference type="AlphaFoldDB" id="A0A9D2H4S4"/>
<dbReference type="EMBL" id="DXAM01000050">
    <property type="protein sequence ID" value="HJA03912.1"/>
    <property type="molecule type" value="Genomic_DNA"/>
</dbReference>
<evidence type="ECO:0000313" key="6">
    <source>
        <dbReference type="Proteomes" id="UP000824220"/>
    </source>
</evidence>
<evidence type="ECO:0000259" key="4">
    <source>
        <dbReference type="PROSITE" id="PS50932"/>
    </source>
</evidence>
<evidence type="ECO:0000256" key="1">
    <source>
        <dbReference type="ARBA" id="ARBA00023015"/>
    </source>
</evidence>
<dbReference type="InterPro" id="IPR028082">
    <property type="entry name" value="Peripla_BP_I"/>
</dbReference>
<name>A0A9D2H4S4_9MICO</name>
<dbReference type="SMART" id="SM00354">
    <property type="entry name" value="HTH_LACI"/>
    <property type="match status" value="1"/>
</dbReference>
<dbReference type="Proteomes" id="UP000824220">
    <property type="component" value="Unassembled WGS sequence"/>
</dbReference>
<dbReference type="Pfam" id="PF13377">
    <property type="entry name" value="Peripla_BP_3"/>
    <property type="match status" value="1"/>
</dbReference>
<dbReference type="InterPro" id="IPR000843">
    <property type="entry name" value="HTH_LacI"/>
</dbReference>
<dbReference type="PROSITE" id="PS50932">
    <property type="entry name" value="HTH_LACI_2"/>
    <property type="match status" value="1"/>
</dbReference>
<dbReference type="CDD" id="cd01392">
    <property type="entry name" value="HTH_LacI"/>
    <property type="match status" value="1"/>
</dbReference>
<dbReference type="InterPro" id="IPR010982">
    <property type="entry name" value="Lambda_DNA-bd_dom_sf"/>
</dbReference>
<dbReference type="Pfam" id="PF00356">
    <property type="entry name" value="LacI"/>
    <property type="match status" value="1"/>
</dbReference>
<feature type="domain" description="HTH lacI-type" evidence="4">
    <location>
        <begin position="3"/>
        <end position="57"/>
    </location>
</feature>
<dbReference type="GO" id="GO:0000976">
    <property type="term" value="F:transcription cis-regulatory region binding"/>
    <property type="evidence" value="ECO:0007669"/>
    <property type="project" value="TreeGrafter"/>
</dbReference>
<keyword evidence="3" id="KW-0804">Transcription</keyword>
<dbReference type="PROSITE" id="PS00356">
    <property type="entry name" value="HTH_LACI_1"/>
    <property type="match status" value="1"/>
</dbReference>
<keyword evidence="1" id="KW-0805">Transcription regulation</keyword>
<reference evidence="5" key="2">
    <citation type="submission" date="2021-04" db="EMBL/GenBank/DDBJ databases">
        <authorList>
            <person name="Gilroy R."/>
        </authorList>
    </citation>
    <scope>NUCLEOTIDE SEQUENCE</scope>
    <source>
        <strain evidence="5">ChiHjej8B7-3636</strain>
    </source>
</reference>
<accession>A0A9D2H4S4</accession>
<dbReference type="SUPFAM" id="SSF47413">
    <property type="entry name" value="lambda repressor-like DNA-binding domains"/>
    <property type="match status" value="1"/>
</dbReference>
<evidence type="ECO:0000256" key="3">
    <source>
        <dbReference type="ARBA" id="ARBA00023163"/>
    </source>
</evidence>
<dbReference type="PANTHER" id="PTHR30146">
    <property type="entry name" value="LACI-RELATED TRANSCRIPTIONAL REPRESSOR"/>
    <property type="match status" value="1"/>
</dbReference>
<protein>
    <submittedName>
        <fullName evidence="5">LacI family transcriptional regulator</fullName>
    </submittedName>
</protein>
<dbReference type="Gene3D" id="1.10.260.40">
    <property type="entry name" value="lambda repressor-like DNA-binding domains"/>
    <property type="match status" value="1"/>
</dbReference>